<accession>A0AAJ0M5I1</accession>
<keyword evidence="2" id="KW-1185">Reference proteome</keyword>
<sequence>MAAPGNTQQPTPAWLAHIDAMASEIVPMTVPLELDTLAIIKKMLLAPADDNDGAVDRAVQELRTYYRTTVSSPDASGGVQDYPAKLVMFVVGAVVDHVFELAKVVDRRDPAHKRLADLLVGLKRSGAAVKFDAENPQLGWESENLDWHAAEIWRSFTPDHTSPAEECTSALNTHALLARLVAGDLFPVDGGWRTAKCISEGLQHPPSQEFAIDTPLVRACRAAIAAQYVLLAGDVLVRQLGAEGDAALRRAEWPSWAERLKTLAAAAAEDGIPEWDLKGSAAEAAKKVEGWLN</sequence>
<dbReference type="GeneID" id="87880960"/>
<dbReference type="EMBL" id="JAUDZG010000001">
    <property type="protein sequence ID" value="KAK3309858.1"/>
    <property type="molecule type" value="Genomic_DNA"/>
</dbReference>
<protein>
    <submittedName>
        <fullName evidence="1">Uncharacterized protein</fullName>
    </submittedName>
</protein>
<dbReference type="RefSeq" id="XP_062725638.1">
    <property type="nucleotide sequence ID" value="XM_062862131.1"/>
</dbReference>
<evidence type="ECO:0000313" key="1">
    <source>
        <dbReference type="EMBL" id="KAK3309858.1"/>
    </source>
</evidence>
<name>A0AAJ0M5I1_9PEZI</name>
<dbReference type="AlphaFoldDB" id="A0AAJ0M5I1"/>
<reference evidence="1" key="2">
    <citation type="submission" date="2023-06" db="EMBL/GenBank/DDBJ databases">
        <authorList>
            <consortium name="Lawrence Berkeley National Laboratory"/>
            <person name="Mondo S.J."/>
            <person name="Hensen N."/>
            <person name="Bonometti L."/>
            <person name="Westerberg I."/>
            <person name="Brannstrom I.O."/>
            <person name="Guillou S."/>
            <person name="Cros-Aarteil S."/>
            <person name="Calhoun S."/>
            <person name="Haridas S."/>
            <person name="Kuo A."/>
            <person name="Pangilinan J."/>
            <person name="Riley R."/>
            <person name="Labutti K."/>
            <person name="Andreopoulos B."/>
            <person name="Lipzen A."/>
            <person name="Chen C."/>
            <person name="Yanf M."/>
            <person name="Daum C."/>
            <person name="Ng V."/>
            <person name="Clum A."/>
            <person name="Steindorff A."/>
            <person name="Ohm R."/>
            <person name="Martin F."/>
            <person name="Silar P."/>
            <person name="Natvig D."/>
            <person name="Lalanne C."/>
            <person name="Gautier V."/>
            <person name="Ament-Velasquez S.L."/>
            <person name="Kruys A."/>
            <person name="Hutchinson M.I."/>
            <person name="Powell A.J."/>
            <person name="Barry K."/>
            <person name="Miller A.N."/>
            <person name="Grigoriev I.V."/>
            <person name="Debuchy R."/>
            <person name="Gladieux P."/>
            <person name="Thoren M.H."/>
            <person name="Johannesson H."/>
        </authorList>
    </citation>
    <scope>NUCLEOTIDE SEQUENCE</scope>
    <source>
        <strain evidence="1">CBS 333.67</strain>
    </source>
</reference>
<evidence type="ECO:0000313" key="2">
    <source>
        <dbReference type="Proteomes" id="UP001273166"/>
    </source>
</evidence>
<dbReference type="Proteomes" id="UP001273166">
    <property type="component" value="Unassembled WGS sequence"/>
</dbReference>
<comment type="caution">
    <text evidence="1">The sequence shown here is derived from an EMBL/GenBank/DDBJ whole genome shotgun (WGS) entry which is preliminary data.</text>
</comment>
<reference evidence="1" key="1">
    <citation type="journal article" date="2023" name="Mol. Phylogenet. Evol.">
        <title>Genome-scale phylogeny and comparative genomics of the fungal order Sordariales.</title>
        <authorList>
            <person name="Hensen N."/>
            <person name="Bonometti L."/>
            <person name="Westerberg I."/>
            <person name="Brannstrom I.O."/>
            <person name="Guillou S."/>
            <person name="Cros-Aarteil S."/>
            <person name="Calhoun S."/>
            <person name="Haridas S."/>
            <person name="Kuo A."/>
            <person name="Mondo S."/>
            <person name="Pangilinan J."/>
            <person name="Riley R."/>
            <person name="LaButti K."/>
            <person name="Andreopoulos B."/>
            <person name="Lipzen A."/>
            <person name="Chen C."/>
            <person name="Yan M."/>
            <person name="Daum C."/>
            <person name="Ng V."/>
            <person name="Clum A."/>
            <person name="Steindorff A."/>
            <person name="Ohm R.A."/>
            <person name="Martin F."/>
            <person name="Silar P."/>
            <person name="Natvig D.O."/>
            <person name="Lalanne C."/>
            <person name="Gautier V."/>
            <person name="Ament-Velasquez S.L."/>
            <person name="Kruys A."/>
            <person name="Hutchinson M.I."/>
            <person name="Powell A.J."/>
            <person name="Barry K."/>
            <person name="Miller A.N."/>
            <person name="Grigoriev I.V."/>
            <person name="Debuchy R."/>
            <person name="Gladieux P."/>
            <person name="Hiltunen Thoren M."/>
            <person name="Johannesson H."/>
        </authorList>
    </citation>
    <scope>NUCLEOTIDE SEQUENCE</scope>
    <source>
        <strain evidence="1">CBS 333.67</strain>
    </source>
</reference>
<organism evidence="1 2">
    <name type="scientific">Chaetomium strumarium</name>
    <dbReference type="NCBI Taxonomy" id="1170767"/>
    <lineage>
        <taxon>Eukaryota</taxon>
        <taxon>Fungi</taxon>
        <taxon>Dikarya</taxon>
        <taxon>Ascomycota</taxon>
        <taxon>Pezizomycotina</taxon>
        <taxon>Sordariomycetes</taxon>
        <taxon>Sordariomycetidae</taxon>
        <taxon>Sordariales</taxon>
        <taxon>Chaetomiaceae</taxon>
        <taxon>Chaetomium</taxon>
    </lineage>
</organism>
<gene>
    <name evidence="1" type="ORF">B0T15DRAFT_16321</name>
</gene>
<proteinExistence type="predicted"/>